<keyword evidence="2" id="KW-1185">Reference proteome</keyword>
<evidence type="ECO:0000313" key="2">
    <source>
        <dbReference type="Proteomes" id="UP001147746"/>
    </source>
</evidence>
<dbReference type="PANTHER" id="PTHR42791">
    <property type="entry name" value="GNAT FAMILY ACETYLTRANSFERASE"/>
    <property type="match status" value="1"/>
</dbReference>
<dbReference type="OrthoDB" id="2832510at2759"/>
<reference evidence="1" key="2">
    <citation type="journal article" date="2023" name="IMA Fungus">
        <title>Comparative genomic study of the Penicillium genus elucidates a diverse pangenome and 15 lateral gene transfer events.</title>
        <authorList>
            <person name="Petersen C."/>
            <person name="Sorensen T."/>
            <person name="Nielsen M.R."/>
            <person name="Sondergaard T.E."/>
            <person name="Sorensen J.L."/>
            <person name="Fitzpatrick D.A."/>
            <person name="Frisvad J.C."/>
            <person name="Nielsen K.L."/>
        </authorList>
    </citation>
    <scope>NUCLEOTIDE SEQUENCE</scope>
    <source>
        <strain evidence="1">IBT 21472</strain>
    </source>
</reference>
<dbReference type="PROSITE" id="PS51186">
    <property type="entry name" value="GNAT"/>
    <property type="match status" value="1"/>
</dbReference>
<proteinExistence type="predicted"/>
<dbReference type="AlphaFoldDB" id="A0A9W9TZD5"/>
<dbReference type="SUPFAM" id="SSF55729">
    <property type="entry name" value="Acyl-CoA N-acyltransferases (Nat)"/>
    <property type="match status" value="1"/>
</dbReference>
<dbReference type="InterPro" id="IPR000182">
    <property type="entry name" value="GNAT_dom"/>
</dbReference>
<dbReference type="CDD" id="cd04301">
    <property type="entry name" value="NAT_SF"/>
    <property type="match status" value="1"/>
</dbReference>
<reference evidence="1" key="1">
    <citation type="submission" date="2022-12" db="EMBL/GenBank/DDBJ databases">
        <authorList>
            <person name="Petersen C."/>
        </authorList>
    </citation>
    <scope>NUCLEOTIDE SEQUENCE</scope>
    <source>
        <strain evidence="1">IBT 21472</strain>
    </source>
</reference>
<evidence type="ECO:0000313" key="1">
    <source>
        <dbReference type="EMBL" id="KAJ5299208.1"/>
    </source>
</evidence>
<dbReference type="GO" id="GO:0016747">
    <property type="term" value="F:acyltransferase activity, transferring groups other than amino-acyl groups"/>
    <property type="evidence" value="ECO:0007669"/>
    <property type="project" value="InterPro"/>
</dbReference>
<sequence>MAAPRIDFKILPATEEDAFTLAQVEAVSNDEANEARGESNLSHVIFGPPSNARQEFRAKGLVDKMKNDTYARNYKAVVEEDGQEKIVGWANWFFYTEPQPIEFKDIDWPAGTNSKACNEFIQTLTAVRAKHQTGKKFGYLQVLATLPQYRGQGIGSSLLKVGLAEARELGLTEFFLEASDDGHDLYAKFGFVDVERVMIDLVPYGGNCESQVRAMSILPN</sequence>
<dbReference type="PANTHER" id="PTHR42791:SF1">
    <property type="entry name" value="N-ACETYLTRANSFERASE DOMAIN-CONTAINING PROTEIN"/>
    <property type="match status" value="1"/>
</dbReference>
<gene>
    <name evidence="1" type="ORF">N7476_010765</name>
</gene>
<dbReference type="InterPro" id="IPR052523">
    <property type="entry name" value="Trichothecene_AcTrans"/>
</dbReference>
<protein>
    <submittedName>
        <fullName evidence="1">Uncharacterized protein</fullName>
    </submittedName>
</protein>
<dbReference type="Gene3D" id="3.40.630.30">
    <property type="match status" value="1"/>
</dbReference>
<name>A0A9W9TZD5_9EURO</name>
<dbReference type="EMBL" id="JAPZBO010000010">
    <property type="protein sequence ID" value="KAJ5299208.1"/>
    <property type="molecule type" value="Genomic_DNA"/>
</dbReference>
<comment type="caution">
    <text evidence="1">The sequence shown here is derived from an EMBL/GenBank/DDBJ whole genome shotgun (WGS) entry which is preliminary data.</text>
</comment>
<dbReference type="Proteomes" id="UP001147746">
    <property type="component" value="Unassembled WGS sequence"/>
</dbReference>
<organism evidence="1 2">
    <name type="scientific">Penicillium atrosanguineum</name>
    <dbReference type="NCBI Taxonomy" id="1132637"/>
    <lineage>
        <taxon>Eukaryota</taxon>
        <taxon>Fungi</taxon>
        <taxon>Dikarya</taxon>
        <taxon>Ascomycota</taxon>
        <taxon>Pezizomycotina</taxon>
        <taxon>Eurotiomycetes</taxon>
        <taxon>Eurotiomycetidae</taxon>
        <taxon>Eurotiales</taxon>
        <taxon>Aspergillaceae</taxon>
        <taxon>Penicillium</taxon>
    </lineage>
</organism>
<accession>A0A9W9TZD5</accession>
<dbReference type="Pfam" id="PF00583">
    <property type="entry name" value="Acetyltransf_1"/>
    <property type="match status" value="1"/>
</dbReference>
<dbReference type="InterPro" id="IPR016181">
    <property type="entry name" value="Acyl_CoA_acyltransferase"/>
</dbReference>